<proteinExistence type="predicted"/>
<dbReference type="PANTHER" id="PTHR38323">
    <property type="entry name" value="PROTEIN HEATR9"/>
    <property type="match status" value="1"/>
</dbReference>
<dbReference type="PANTHER" id="PTHR38323:SF1">
    <property type="entry name" value="PROTEIN HEATR9"/>
    <property type="match status" value="1"/>
</dbReference>
<dbReference type="OrthoDB" id="10031548at2759"/>
<keyword evidence="2" id="KW-1185">Reference proteome</keyword>
<accession>A0A3M7P8Q5</accession>
<dbReference type="InterPro" id="IPR011989">
    <property type="entry name" value="ARM-like"/>
</dbReference>
<dbReference type="InterPro" id="IPR016024">
    <property type="entry name" value="ARM-type_fold"/>
</dbReference>
<evidence type="ECO:0000313" key="1">
    <source>
        <dbReference type="EMBL" id="RMZ95383.1"/>
    </source>
</evidence>
<gene>
    <name evidence="1" type="ORF">BpHYR1_002877</name>
</gene>
<dbReference type="InterPro" id="IPR052873">
    <property type="entry name" value="HEATR9"/>
</dbReference>
<sequence length="347" mass="39768">MWGAYLLNTNLKSNCIDQKLEAIRHLGLLQVGDGSTIYTLGKILENVEEDELIRYETAKSLILLGFWDCFLIDYLIEKLKTTSDEIKVEILACIIRGKYCTVLEDLEQFKKFISTLEELIDARNLELAQKACLCIGQLGVKHSEKAINKLVRIYEHGKDEEKKSLCLESLVRLFGKKDTKIIKFVIKAVHYAKHWTARISAAKLLSHIGANILSINSLYDDAYRLLLDRLSSDPIREVRLAIGESIKDLQMFDMAFSSIIKNLEHTDEEFRARSVISIEMLGVRKKKVIQNLIDMLELDSSEFVRTTVLKTLGNLAPNNPKVIQAFNNLEKSSKIYKIMMRMNEKSY</sequence>
<comment type="caution">
    <text evidence="1">The sequence shown here is derived from an EMBL/GenBank/DDBJ whole genome shotgun (WGS) entry which is preliminary data.</text>
</comment>
<reference evidence="1 2" key="1">
    <citation type="journal article" date="2018" name="Sci. Rep.">
        <title>Genomic signatures of local adaptation to the degree of environmental predictability in rotifers.</title>
        <authorList>
            <person name="Franch-Gras L."/>
            <person name="Hahn C."/>
            <person name="Garcia-Roger E.M."/>
            <person name="Carmona M.J."/>
            <person name="Serra M."/>
            <person name="Gomez A."/>
        </authorList>
    </citation>
    <scope>NUCLEOTIDE SEQUENCE [LARGE SCALE GENOMIC DNA]</scope>
    <source>
        <strain evidence="1">HYR1</strain>
    </source>
</reference>
<dbReference type="AlphaFoldDB" id="A0A3M7P8Q5"/>
<organism evidence="1 2">
    <name type="scientific">Brachionus plicatilis</name>
    <name type="common">Marine rotifer</name>
    <name type="synonym">Brachionus muelleri</name>
    <dbReference type="NCBI Taxonomy" id="10195"/>
    <lineage>
        <taxon>Eukaryota</taxon>
        <taxon>Metazoa</taxon>
        <taxon>Spiralia</taxon>
        <taxon>Gnathifera</taxon>
        <taxon>Rotifera</taxon>
        <taxon>Eurotatoria</taxon>
        <taxon>Monogononta</taxon>
        <taxon>Pseudotrocha</taxon>
        <taxon>Ploima</taxon>
        <taxon>Brachionidae</taxon>
        <taxon>Brachionus</taxon>
    </lineage>
</organism>
<evidence type="ECO:0000313" key="2">
    <source>
        <dbReference type="Proteomes" id="UP000276133"/>
    </source>
</evidence>
<dbReference type="EMBL" id="REGN01012457">
    <property type="protein sequence ID" value="RMZ95383.1"/>
    <property type="molecule type" value="Genomic_DNA"/>
</dbReference>
<protein>
    <recommendedName>
        <fullName evidence="3">HEAT repeat domain-containing protein</fullName>
    </recommendedName>
</protein>
<dbReference type="Proteomes" id="UP000276133">
    <property type="component" value="Unassembled WGS sequence"/>
</dbReference>
<evidence type="ECO:0008006" key="3">
    <source>
        <dbReference type="Google" id="ProtNLM"/>
    </source>
</evidence>
<dbReference type="SUPFAM" id="SSF48371">
    <property type="entry name" value="ARM repeat"/>
    <property type="match status" value="1"/>
</dbReference>
<dbReference type="Gene3D" id="1.25.10.10">
    <property type="entry name" value="Leucine-rich Repeat Variant"/>
    <property type="match status" value="2"/>
</dbReference>
<name>A0A3M7P8Q5_BRAPC</name>